<dbReference type="AlphaFoldDB" id="A0A0E0ACR7"/>
<dbReference type="STRING" id="40148.A0A0E0ACR7"/>
<name>A0A0E0ACR7_9ORYZ</name>
<evidence type="ECO:0000313" key="1">
    <source>
        <dbReference type="EnsemblPlants" id="OGLUM06G24670.1"/>
    </source>
</evidence>
<reference evidence="1" key="1">
    <citation type="submission" date="2015-04" db="UniProtKB">
        <authorList>
            <consortium name="EnsemblPlants"/>
        </authorList>
    </citation>
    <scope>IDENTIFICATION</scope>
</reference>
<evidence type="ECO:0000313" key="2">
    <source>
        <dbReference type="Proteomes" id="UP000026961"/>
    </source>
</evidence>
<dbReference type="EnsemblPlants" id="OGLUM06G24670.1">
    <property type="protein sequence ID" value="OGLUM06G24670.1"/>
    <property type="gene ID" value="OGLUM06G24670"/>
</dbReference>
<dbReference type="eggNOG" id="KOG4197">
    <property type="taxonomic scope" value="Eukaryota"/>
</dbReference>
<organism evidence="1">
    <name type="scientific">Oryza glumipatula</name>
    <dbReference type="NCBI Taxonomy" id="40148"/>
    <lineage>
        <taxon>Eukaryota</taxon>
        <taxon>Viridiplantae</taxon>
        <taxon>Streptophyta</taxon>
        <taxon>Embryophyta</taxon>
        <taxon>Tracheophyta</taxon>
        <taxon>Spermatophyta</taxon>
        <taxon>Magnoliopsida</taxon>
        <taxon>Liliopsida</taxon>
        <taxon>Poales</taxon>
        <taxon>Poaceae</taxon>
        <taxon>BOP clade</taxon>
        <taxon>Oryzoideae</taxon>
        <taxon>Oryzeae</taxon>
        <taxon>Oryzinae</taxon>
        <taxon>Oryza</taxon>
    </lineage>
</organism>
<dbReference type="Proteomes" id="UP000026961">
    <property type="component" value="Chromosome 6"/>
</dbReference>
<accession>A0A0E0ACR7</accession>
<reference evidence="1" key="2">
    <citation type="submission" date="2018-05" db="EMBL/GenBank/DDBJ databases">
        <title>OgluRS3 (Oryza glumaepatula Reference Sequence Version 3).</title>
        <authorList>
            <person name="Zhang J."/>
            <person name="Kudrna D."/>
            <person name="Lee S."/>
            <person name="Talag J."/>
            <person name="Welchert J."/>
            <person name="Wing R.A."/>
        </authorList>
    </citation>
    <scope>NUCLEOTIDE SEQUENCE [LARGE SCALE GENOMIC DNA]</scope>
</reference>
<keyword evidence="2" id="KW-1185">Reference proteome</keyword>
<protein>
    <submittedName>
        <fullName evidence="1">Uncharacterized protein</fullName>
    </submittedName>
</protein>
<dbReference type="Gramene" id="OGLUM06G24670.1">
    <property type="protein sequence ID" value="OGLUM06G24670.1"/>
    <property type="gene ID" value="OGLUM06G24670"/>
</dbReference>
<proteinExistence type="predicted"/>
<dbReference type="HOGENOM" id="CLU_1848236_0_0_1"/>
<sequence>MPLPPGPLELFSGAAASPIARHLQRRARRVRVVGWGRSWPRIFASHLVEETQHGRSQHMYNEFAGDWPTAQSIVSKILNKPNDQSYSDPVLCKGWQCSWDRSSQKEVYDCTIFPSWVILRTLVTANFKCRWLEGIEKAF</sequence>